<keyword evidence="1" id="KW-0813">Transport</keyword>
<dbReference type="GO" id="GO:1903805">
    <property type="term" value="P:L-valine import across plasma membrane"/>
    <property type="evidence" value="ECO:0007669"/>
    <property type="project" value="TreeGrafter"/>
</dbReference>
<dbReference type="InterPro" id="IPR051120">
    <property type="entry name" value="ABC_AA/LPS_Transport"/>
</dbReference>
<evidence type="ECO:0000259" key="4">
    <source>
        <dbReference type="PROSITE" id="PS50893"/>
    </source>
</evidence>
<dbReference type="FunFam" id="3.40.50.300:FF:000421">
    <property type="entry name" value="Branched-chain amino acid ABC transporter ATP-binding protein"/>
    <property type="match status" value="1"/>
</dbReference>
<dbReference type="GO" id="GO:1903806">
    <property type="term" value="P:L-isoleucine import across plasma membrane"/>
    <property type="evidence" value="ECO:0007669"/>
    <property type="project" value="TreeGrafter"/>
</dbReference>
<evidence type="ECO:0000313" key="5">
    <source>
        <dbReference type="EMBL" id="ACV68421.1"/>
    </source>
</evidence>
<dbReference type="GO" id="GO:0042941">
    <property type="term" value="P:D-alanine transmembrane transport"/>
    <property type="evidence" value="ECO:0007669"/>
    <property type="project" value="TreeGrafter"/>
</dbReference>
<dbReference type="OrthoDB" id="9809450at2"/>
<dbReference type="InterPro" id="IPR027417">
    <property type="entry name" value="P-loop_NTPase"/>
</dbReference>
<dbReference type="eggNOG" id="COG0411">
    <property type="taxonomic scope" value="Bacteria"/>
</dbReference>
<keyword evidence="6" id="KW-1185">Reference proteome</keyword>
<dbReference type="SUPFAM" id="SSF52540">
    <property type="entry name" value="P-loop containing nucleoside triphosphate hydrolases"/>
    <property type="match status" value="1"/>
</dbReference>
<dbReference type="STRING" id="485915.Dret_1133"/>
<dbReference type="Pfam" id="PF12399">
    <property type="entry name" value="BCA_ABC_TP_C"/>
    <property type="match status" value="1"/>
</dbReference>
<dbReference type="InterPro" id="IPR032823">
    <property type="entry name" value="BCA_ABC_TP_C"/>
</dbReference>
<dbReference type="Pfam" id="PF00005">
    <property type="entry name" value="ABC_tran"/>
    <property type="match status" value="1"/>
</dbReference>
<dbReference type="PROSITE" id="PS00211">
    <property type="entry name" value="ABC_TRANSPORTER_1"/>
    <property type="match status" value="1"/>
</dbReference>
<dbReference type="EMBL" id="CP001734">
    <property type="protein sequence ID" value="ACV68421.1"/>
    <property type="molecule type" value="Genomic_DNA"/>
</dbReference>
<gene>
    <name evidence="5" type="ordered locus">Dret_1133</name>
</gene>
<dbReference type="PANTHER" id="PTHR45772">
    <property type="entry name" value="CONSERVED COMPONENT OF ABC TRANSPORTER FOR NATURAL AMINO ACIDS-RELATED"/>
    <property type="match status" value="1"/>
</dbReference>
<dbReference type="InterPro" id="IPR003593">
    <property type="entry name" value="AAA+_ATPase"/>
</dbReference>
<dbReference type="PANTHER" id="PTHR45772:SF7">
    <property type="entry name" value="AMINO ACID ABC TRANSPORTER ATP-BINDING PROTEIN"/>
    <property type="match status" value="1"/>
</dbReference>
<dbReference type="CDD" id="cd03219">
    <property type="entry name" value="ABC_Mj1267_LivG_branched"/>
    <property type="match status" value="1"/>
</dbReference>
<accession>C8X298</accession>
<name>C8X298_DESRD</name>
<reference evidence="6" key="1">
    <citation type="submission" date="2009-09" db="EMBL/GenBank/DDBJ databases">
        <title>The complete chromosome of Desulfohalobium retbaense DSM 5692.</title>
        <authorList>
            <consortium name="US DOE Joint Genome Institute (JGI-PGF)"/>
            <person name="Lucas S."/>
            <person name="Copeland A."/>
            <person name="Lapidus A."/>
            <person name="Glavina del Rio T."/>
            <person name="Dalin E."/>
            <person name="Tice H."/>
            <person name="Bruce D."/>
            <person name="Goodwin L."/>
            <person name="Pitluck S."/>
            <person name="Kyrpides N."/>
            <person name="Mavromatis K."/>
            <person name="Ivanova N."/>
            <person name="Mikhailova N."/>
            <person name="Munk A.C."/>
            <person name="Brettin T."/>
            <person name="Detter J.C."/>
            <person name="Han C."/>
            <person name="Tapia R."/>
            <person name="Larimer F."/>
            <person name="Land M."/>
            <person name="Hauser L."/>
            <person name="Markowitz V."/>
            <person name="Cheng J.-F."/>
            <person name="Hugenholtz P."/>
            <person name="Woyke T."/>
            <person name="Wu D."/>
            <person name="Spring S."/>
            <person name="Klenk H.-P."/>
            <person name="Eisen J.A."/>
        </authorList>
    </citation>
    <scope>NUCLEOTIDE SEQUENCE [LARGE SCALE GENOMIC DNA]</scope>
    <source>
        <strain evidence="6">DSM 5692</strain>
    </source>
</reference>
<protein>
    <submittedName>
        <fullName evidence="5">ABC transporter related protein</fullName>
    </submittedName>
</protein>
<proteinExistence type="predicted"/>
<dbReference type="GO" id="GO:0005524">
    <property type="term" value="F:ATP binding"/>
    <property type="evidence" value="ECO:0007669"/>
    <property type="project" value="UniProtKB-KW"/>
</dbReference>
<dbReference type="KEGG" id="drt:Dret_1133"/>
<dbReference type="GO" id="GO:0015192">
    <property type="term" value="F:L-phenylalanine transmembrane transporter activity"/>
    <property type="evidence" value="ECO:0007669"/>
    <property type="project" value="TreeGrafter"/>
</dbReference>
<dbReference type="InterPro" id="IPR017871">
    <property type="entry name" value="ABC_transporter-like_CS"/>
</dbReference>
<dbReference type="AlphaFoldDB" id="C8X298"/>
<feature type="domain" description="ABC transporter" evidence="4">
    <location>
        <begin position="6"/>
        <end position="251"/>
    </location>
</feature>
<dbReference type="GO" id="GO:0016887">
    <property type="term" value="F:ATP hydrolysis activity"/>
    <property type="evidence" value="ECO:0007669"/>
    <property type="project" value="InterPro"/>
</dbReference>
<dbReference type="GO" id="GO:0015808">
    <property type="term" value="P:L-alanine transport"/>
    <property type="evidence" value="ECO:0007669"/>
    <property type="project" value="TreeGrafter"/>
</dbReference>
<reference evidence="5 6" key="2">
    <citation type="journal article" date="2010" name="Stand. Genomic Sci.">
        <title>Complete genome sequence of Desulfohalobium retbaense type strain (HR(100)).</title>
        <authorList>
            <person name="Spring S."/>
            <person name="Nolan M."/>
            <person name="Lapidus A."/>
            <person name="Glavina Del Rio T."/>
            <person name="Copeland A."/>
            <person name="Tice H."/>
            <person name="Cheng J.F."/>
            <person name="Lucas S."/>
            <person name="Land M."/>
            <person name="Chen F."/>
            <person name="Bruce D."/>
            <person name="Goodwin L."/>
            <person name="Pitluck S."/>
            <person name="Ivanova N."/>
            <person name="Mavromatis K."/>
            <person name="Mikhailova N."/>
            <person name="Pati A."/>
            <person name="Chen A."/>
            <person name="Palaniappan K."/>
            <person name="Hauser L."/>
            <person name="Chang Y.J."/>
            <person name="Jeffries C.D."/>
            <person name="Munk C."/>
            <person name="Kiss H."/>
            <person name="Chain P."/>
            <person name="Han C."/>
            <person name="Brettin T."/>
            <person name="Detter J.C."/>
            <person name="Schuler E."/>
            <person name="Goker M."/>
            <person name="Rohde M."/>
            <person name="Bristow J."/>
            <person name="Eisen J.A."/>
            <person name="Markowitz V."/>
            <person name="Hugenholtz P."/>
            <person name="Kyrpides N.C."/>
            <person name="Klenk H.P."/>
        </authorList>
    </citation>
    <scope>NUCLEOTIDE SEQUENCE [LARGE SCALE GENOMIC DNA]</scope>
    <source>
        <strain evidence="5 6">DSM 5692</strain>
    </source>
</reference>
<dbReference type="GO" id="GO:0015188">
    <property type="term" value="F:L-isoleucine transmembrane transporter activity"/>
    <property type="evidence" value="ECO:0007669"/>
    <property type="project" value="TreeGrafter"/>
</dbReference>
<evidence type="ECO:0000256" key="1">
    <source>
        <dbReference type="ARBA" id="ARBA00022448"/>
    </source>
</evidence>
<keyword evidence="3" id="KW-0067">ATP-binding</keyword>
<keyword evidence="2" id="KW-0547">Nucleotide-binding</keyword>
<evidence type="ECO:0000313" key="6">
    <source>
        <dbReference type="Proteomes" id="UP000001052"/>
    </source>
</evidence>
<dbReference type="SMART" id="SM00382">
    <property type="entry name" value="AAA"/>
    <property type="match status" value="1"/>
</dbReference>
<dbReference type="Proteomes" id="UP000001052">
    <property type="component" value="Chromosome"/>
</dbReference>
<dbReference type="PROSITE" id="PS50893">
    <property type="entry name" value="ABC_TRANSPORTER_2"/>
    <property type="match status" value="1"/>
</dbReference>
<sequence>MNSPLLELHALNKRFGGVHAVRDVALTVPEATILGLIGPNGAGKTTLLNMISGTLLPSGGEIRFNQRRVTTASPEKRCRMGIMRTFQNLSLLSDLPNLDNVALGANAWHRNGLRDLCGFGRAREQRLRDEARANLEAVGLGGHEAALPGELSYGNQRKLEIARALMGRPSLLLLDEPAAGLNNRESQELAELILALRDERQLTVVLIEHDMDVLMAVSDTVAVLVEGAVLTSGAPREIQGDARVIEAYLGQDDIFDDLADA</sequence>
<organism evidence="5 6">
    <name type="scientific">Desulfohalobium retbaense (strain ATCC 49708 / DSM 5692 / JCM 16813 / HR100)</name>
    <dbReference type="NCBI Taxonomy" id="485915"/>
    <lineage>
        <taxon>Bacteria</taxon>
        <taxon>Pseudomonadati</taxon>
        <taxon>Thermodesulfobacteriota</taxon>
        <taxon>Desulfovibrionia</taxon>
        <taxon>Desulfovibrionales</taxon>
        <taxon>Desulfohalobiaceae</taxon>
        <taxon>Desulfohalobium</taxon>
    </lineage>
</organism>
<dbReference type="HOGENOM" id="CLU_000604_1_2_7"/>
<dbReference type="Gene3D" id="3.40.50.300">
    <property type="entry name" value="P-loop containing nucleotide triphosphate hydrolases"/>
    <property type="match status" value="1"/>
</dbReference>
<dbReference type="GO" id="GO:0005304">
    <property type="term" value="F:L-valine transmembrane transporter activity"/>
    <property type="evidence" value="ECO:0007669"/>
    <property type="project" value="TreeGrafter"/>
</dbReference>
<dbReference type="RefSeq" id="WP_015751572.1">
    <property type="nucleotide sequence ID" value="NC_013223.1"/>
</dbReference>
<evidence type="ECO:0000256" key="3">
    <source>
        <dbReference type="ARBA" id="ARBA00022840"/>
    </source>
</evidence>
<dbReference type="GO" id="GO:0005886">
    <property type="term" value="C:plasma membrane"/>
    <property type="evidence" value="ECO:0007669"/>
    <property type="project" value="TreeGrafter"/>
</dbReference>
<evidence type="ECO:0000256" key="2">
    <source>
        <dbReference type="ARBA" id="ARBA00022741"/>
    </source>
</evidence>
<dbReference type="InterPro" id="IPR003439">
    <property type="entry name" value="ABC_transporter-like_ATP-bd"/>
</dbReference>